<reference evidence="1 2" key="1">
    <citation type="submission" date="2020-02" db="EMBL/GenBank/DDBJ databases">
        <title>Genome sequence of strain AETb3-4.</title>
        <authorList>
            <person name="Gao J."/>
            <person name="Zhang X."/>
        </authorList>
    </citation>
    <scope>NUCLEOTIDE SEQUENCE [LARGE SCALE GENOMIC DNA]</scope>
    <source>
        <strain evidence="1 2">AETb3-4</strain>
    </source>
</reference>
<gene>
    <name evidence="1" type="ORF">G6034_08015</name>
</gene>
<dbReference type="Proteomes" id="UP000543556">
    <property type="component" value="Unassembled WGS sequence"/>
</dbReference>
<organism evidence="1 2">
    <name type="scientific">Arthrobacter wenxiniae</name>
    <dbReference type="NCBI Taxonomy" id="2713570"/>
    <lineage>
        <taxon>Bacteria</taxon>
        <taxon>Bacillati</taxon>
        <taxon>Actinomycetota</taxon>
        <taxon>Actinomycetes</taxon>
        <taxon>Micrococcales</taxon>
        <taxon>Micrococcaceae</taxon>
        <taxon>Arthrobacter</taxon>
    </lineage>
</organism>
<sequence>MSRLAVVLAGPGSEHDAVLSISSLLMSSFQDFRVNLFSELVLGNDILSTWVDQDERFVWDAKFEEFVANSEAVLILPVGLLLTEYSLEALFEALQVPEVSVVRALVPSRHSSLEFWDAGFIRAVGCENSELSARQSGSERWMDGAAIGLHYVGQPAPRVFFRRGAADRHIVDVNVFESAPGRIPLGTFMASRRRIRAAARRIKVLPERLRRMLSNG</sequence>
<keyword evidence="2" id="KW-1185">Reference proteome</keyword>
<dbReference type="EMBL" id="JAAMFM010000008">
    <property type="protein sequence ID" value="NVM94854.1"/>
    <property type="molecule type" value="Genomic_DNA"/>
</dbReference>
<dbReference type="AlphaFoldDB" id="A0A7Y7LZD1"/>
<evidence type="ECO:0000313" key="1">
    <source>
        <dbReference type="EMBL" id="NVM94854.1"/>
    </source>
</evidence>
<dbReference type="RefSeq" id="WP_176634579.1">
    <property type="nucleotide sequence ID" value="NZ_JAAMFM010000008.1"/>
</dbReference>
<protein>
    <submittedName>
        <fullName evidence="1">Uncharacterized protein</fullName>
    </submittedName>
</protein>
<comment type="caution">
    <text evidence="1">The sequence shown here is derived from an EMBL/GenBank/DDBJ whole genome shotgun (WGS) entry which is preliminary data.</text>
</comment>
<evidence type="ECO:0000313" key="2">
    <source>
        <dbReference type="Proteomes" id="UP000543556"/>
    </source>
</evidence>
<proteinExistence type="predicted"/>
<accession>A0A7Y7LZD1</accession>
<name>A0A7Y7LZD1_9MICC</name>